<dbReference type="Proteomes" id="UP000471640">
    <property type="component" value="Unassembled WGS sequence"/>
</dbReference>
<evidence type="ECO:0000313" key="2">
    <source>
        <dbReference type="Proteomes" id="UP000471640"/>
    </source>
</evidence>
<accession>A0A6P1DM06</accession>
<evidence type="ECO:0000313" key="1">
    <source>
        <dbReference type="EMBL" id="NEX19287.1"/>
    </source>
</evidence>
<protein>
    <submittedName>
        <fullName evidence="1">Uncharacterized protein</fullName>
    </submittedName>
</protein>
<dbReference type="RefSeq" id="WP_164652185.1">
    <property type="nucleotide sequence ID" value="NZ_JAAIJR010000007.1"/>
</dbReference>
<dbReference type="AlphaFoldDB" id="A0A6P1DM06"/>
<keyword evidence="2" id="KW-1185">Reference proteome</keyword>
<comment type="caution">
    <text evidence="1">The sequence shown here is derived from an EMBL/GenBank/DDBJ whole genome shotgun (WGS) entry which is preliminary data.</text>
</comment>
<reference evidence="1 2" key="2">
    <citation type="submission" date="2020-02" db="EMBL/GenBank/DDBJ databases">
        <title>Genome sequences of Thiorhodococcus mannitoliphagus and Thiorhodococcus minor, purple sulfur photosynthetic bacteria in the gammaproteobacterial family, Chromatiaceae.</title>
        <authorList>
            <person name="Aviles F.A."/>
            <person name="Meyer T.E."/>
            <person name="Kyndt J.A."/>
        </authorList>
    </citation>
    <scope>NUCLEOTIDE SEQUENCE [LARGE SCALE GENOMIC DNA]</scope>
    <source>
        <strain evidence="1 2">DSM 18266</strain>
    </source>
</reference>
<dbReference type="EMBL" id="JAAIJR010000007">
    <property type="protein sequence ID" value="NEX19287.1"/>
    <property type="molecule type" value="Genomic_DNA"/>
</dbReference>
<sequence>MIDRRVPEAASLRLLFQEQGDLLRQLIANWQNTRLDEQAQRRALDEAVETIVSGTDARLRALSNYQQQLRQSTRELLVHIEDIVSRLPAPVLITKETLVMDQRIGPIFPDLTQVDRLIQERRVTRDKPFTDTAAQSTEIYALFSLFKHEKQGFGAELQGDIMVSDVLQTCVNFVGHQVIALEETETELRSTLKRTLFESIVSYIRQQTLSIRHARSAEEQRQDALDPSRNLKNPVVYLKTLKQLLELPRDLLAVQNHQLSINAMGVKVTSIQAEPTTSINSLDVNEISIGDSRPRILYMTRHPVAPAD</sequence>
<name>A0A6P1DM06_9GAMM</name>
<gene>
    <name evidence="1" type="ORF">G3480_02985</name>
</gene>
<reference evidence="2" key="1">
    <citation type="journal article" date="2020" name="Microbiol. Resour. Announc.">
        <title>Draft Genome Sequences of Thiorhodococcus mannitoliphagus and Thiorhodococcus minor, Purple Sulfur Photosynthetic Bacteria in the Gammaproteobacterial Family Chromatiaceae.</title>
        <authorList>
            <person name="Aviles F.A."/>
            <person name="Meyer T.E."/>
            <person name="Kyndt J.A."/>
        </authorList>
    </citation>
    <scope>NUCLEOTIDE SEQUENCE [LARGE SCALE GENOMIC DNA]</scope>
    <source>
        <strain evidence="2">DSM 18266</strain>
    </source>
</reference>
<organism evidence="1 2">
    <name type="scientific">Thiorhodococcus mannitoliphagus</name>
    <dbReference type="NCBI Taxonomy" id="329406"/>
    <lineage>
        <taxon>Bacteria</taxon>
        <taxon>Pseudomonadati</taxon>
        <taxon>Pseudomonadota</taxon>
        <taxon>Gammaproteobacteria</taxon>
        <taxon>Chromatiales</taxon>
        <taxon>Chromatiaceae</taxon>
        <taxon>Thiorhodococcus</taxon>
    </lineage>
</organism>
<proteinExistence type="predicted"/>